<feature type="transmembrane region" description="Helical" evidence="1">
    <location>
        <begin position="125"/>
        <end position="145"/>
    </location>
</feature>
<evidence type="ECO:0000256" key="1">
    <source>
        <dbReference type="SAM" id="Phobius"/>
    </source>
</evidence>
<reference evidence="2" key="1">
    <citation type="journal article" date="2018" name="J. Ind. Microbiol. Biotechnol.">
        <title>Genome mining reveals uncommon alkylpyrones as type III PKS products from myxobacteria.</title>
        <authorList>
            <person name="Hug J.J."/>
            <person name="Panter F."/>
            <person name="Krug D."/>
            <person name="Muller R."/>
        </authorList>
    </citation>
    <scope>NUCLEOTIDE SEQUENCE</scope>
    <source>
        <strain evidence="2">MSr9315</strain>
    </source>
</reference>
<keyword evidence="1" id="KW-0472">Membrane</keyword>
<evidence type="ECO:0000313" key="2">
    <source>
        <dbReference type="EMBL" id="AYM54414.1"/>
    </source>
</evidence>
<proteinExistence type="predicted"/>
<sequence length="316" mass="32295">MVKEKEPDAAMAWPSAQTVQKHAKVLAPCRASVEDAAGARADAAPVWDGIAKAADVADPGADTKAQLDAARALLKAVGSAPIDKVQKATVDAEAALKKASEAALAKAETATVREALPKGVLDRGLALGIGVGLSAITLILSYLSVRVASTRRMATLVPLREAARMGQPGAHAAAVLKLAAQHNGGQPGMVIGAAVGGLVAAALARLDSDFFIVGVMAGCIAGLGFQWIFRLAGGAGRWRARASELADVEKPAIPIVLVLSGVNAGLEAPFIKFFNGLSDHDAALTVEKLAAQAEERILAAADAGAAARQMQPQQPY</sequence>
<keyword evidence="1" id="KW-0812">Transmembrane</keyword>
<protein>
    <submittedName>
        <fullName evidence="2">Uncharacterized protein</fullName>
    </submittedName>
</protein>
<dbReference type="AlphaFoldDB" id="A0A3S7V099"/>
<feature type="transmembrane region" description="Helical" evidence="1">
    <location>
        <begin position="210"/>
        <end position="229"/>
    </location>
</feature>
<organism evidence="2">
    <name type="scientific">Phaselicystis flava</name>
    <dbReference type="NCBI Taxonomy" id="525924"/>
    <lineage>
        <taxon>Bacteria</taxon>
        <taxon>Pseudomonadati</taxon>
        <taxon>Myxococcota</taxon>
        <taxon>Polyangia</taxon>
        <taxon>Polyangiales</taxon>
        <taxon>Phaselicystidaceae</taxon>
        <taxon>Phaselicystis</taxon>
    </lineage>
</organism>
<keyword evidence="1" id="KW-1133">Transmembrane helix</keyword>
<feature type="transmembrane region" description="Helical" evidence="1">
    <location>
        <begin position="187"/>
        <end position="204"/>
    </location>
</feature>
<accession>A0A3S7V099</accession>
<dbReference type="EMBL" id="MH908922">
    <property type="protein sequence ID" value="AYM54414.1"/>
    <property type="molecule type" value="Genomic_DNA"/>
</dbReference>
<name>A0A3S7V099_9BACT</name>